<evidence type="ECO:0000256" key="11">
    <source>
        <dbReference type="SAM" id="MobiDB-lite"/>
    </source>
</evidence>
<evidence type="ECO:0000259" key="14">
    <source>
        <dbReference type="Pfam" id="PF17392"/>
    </source>
</evidence>
<organism evidence="15 16">
    <name type="scientific">Halocaridina rubra</name>
    <name type="common">Hawaiian red shrimp</name>
    <dbReference type="NCBI Taxonomy" id="373956"/>
    <lineage>
        <taxon>Eukaryota</taxon>
        <taxon>Metazoa</taxon>
        <taxon>Ecdysozoa</taxon>
        <taxon>Arthropoda</taxon>
        <taxon>Crustacea</taxon>
        <taxon>Multicrustacea</taxon>
        <taxon>Malacostraca</taxon>
        <taxon>Eumalacostraca</taxon>
        <taxon>Eucarida</taxon>
        <taxon>Decapoda</taxon>
        <taxon>Pleocyemata</taxon>
        <taxon>Caridea</taxon>
        <taxon>Atyoidea</taxon>
        <taxon>Atyidae</taxon>
        <taxon>Halocaridina</taxon>
    </lineage>
</organism>
<dbReference type="PANTHER" id="PTHR12216:SF3">
    <property type="entry name" value="UROCANATE HYDRATASE"/>
    <property type="match status" value="1"/>
</dbReference>
<keyword evidence="5" id="KW-0369">Histidine metabolism</keyword>
<sequence length="683" mass="75999">MSQNPNLTLQDMCAGLPLNPLPKRQSRNPNIAHAPKRNHNLSQKQIQQAVKNALRYFPEEIHHVLIDEFVEEFLKYGHIYMYRFWPNIDMRAYPIDQYPVKTKKAAAAMHMIMNNLDPRVAQFPQELVTYGGNGQVFSNWAQFWLVMHYLSTMTEEQTLVLYSGHPMGLFPSDPRSPRLVITNGMVIPNYSSKESYDNMFAMGVTMYGQMTAGSYCYIGPQGIVHGTTLTVLNAGRKYLNLESLAGKVYVTSGLGGMSGAQAKAAVICGCIGVIAEVSEEALRKRHSQGWLEEFTDDINTLILRIREAKAKREVTSIGYLGNIVTVWERLVQEYEKTGELLVELGSDQTSCHNPLNGGYCPVQLTYAQSEEMLIKNPKRYQQLVQESLCRQIAAINKLSEAGLFFWDYGNAFLLEARRAGADVGVAGDNDALKFRYPSYVQDIMGDIFSLGFGPFRWVCASADPEDLAITDKIACDVLNAICKEGISARIEQQYSDNIKWILEAGKHNMVVGSQARILYSDQVGRVRIAQAFNQAVRTGKLKAPVVISRDHHDVSGTDSPFRETSNVYDGSAFTADMAVQNFVGDAFRGATWVALHNGGGVGWGEVINGGFGLVLDGSEEAQNCATLMLNWDVANGVARRAWSGNTNAEATIRQSMMQDQRLKVTMPSHANEQMIVRALQKHQ</sequence>
<dbReference type="InterPro" id="IPR023637">
    <property type="entry name" value="Urocanase-like"/>
</dbReference>
<dbReference type="InterPro" id="IPR035401">
    <property type="entry name" value="Urocanase_C"/>
</dbReference>
<dbReference type="FunFam" id="3.40.1770.10:FF:000003">
    <property type="entry name" value="Urocanate hydratase 1"/>
    <property type="match status" value="1"/>
</dbReference>
<dbReference type="EC" id="4.2.1.49" evidence="4"/>
<feature type="region of interest" description="Disordered" evidence="11">
    <location>
        <begin position="18"/>
        <end position="42"/>
    </location>
</feature>
<evidence type="ECO:0000256" key="6">
    <source>
        <dbReference type="ARBA" id="ARBA00023027"/>
    </source>
</evidence>
<dbReference type="FunFam" id="3.40.50.10730:FF:000002">
    <property type="entry name" value="Urocanate hydratase 1"/>
    <property type="match status" value="1"/>
</dbReference>
<dbReference type="Pfam" id="PF17392">
    <property type="entry name" value="Urocanase_C"/>
    <property type="match status" value="1"/>
</dbReference>
<evidence type="ECO:0000256" key="5">
    <source>
        <dbReference type="ARBA" id="ARBA00022808"/>
    </source>
</evidence>
<dbReference type="FunFam" id="3.40.1770.10:FF:000002">
    <property type="entry name" value="Urocanate hydratase 1"/>
    <property type="match status" value="1"/>
</dbReference>
<keyword evidence="6" id="KW-0520">NAD</keyword>
<accession>A0AAN9A2K5</accession>
<dbReference type="EMBL" id="JAXCGZ010015568">
    <property type="protein sequence ID" value="KAK7070075.1"/>
    <property type="molecule type" value="Genomic_DNA"/>
</dbReference>
<dbReference type="Proteomes" id="UP001381693">
    <property type="component" value="Unassembled WGS sequence"/>
</dbReference>
<dbReference type="HAMAP" id="MF_00577">
    <property type="entry name" value="HutU"/>
    <property type="match status" value="1"/>
</dbReference>
<comment type="caution">
    <text evidence="15">The sequence shown here is derived from an EMBL/GenBank/DDBJ whole genome shotgun (WGS) entry which is preliminary data.</text>
</comment>
<feature type="domain" description="Urocanase N-terminal" evidence="13">
    <location>
        <begin position="90"/>
        <end position="216"/>
    </location>
</feature>
<dbReference type="InterPro" id="IPR035085">
    <property type="entry name" value="Urocanase_Rossmann-like"/>
</dbReference>
<dbReference type="Pfam" id="PF17391">
    <property type="entry name" value="Urocanase_N"/>
    <property type="match status" value="1"/>
</dbReference>
<evidence type="ECO:0000256" key="9">
    <source>
        <dbReference type="ARBA" id="ARBA00047623"/>
    </source>
</evidence>
<reference evidence="15 16" key="1">
    <citation type="submission" date="2023-11" db="EMBL/GenBank/DDBJ databases">
        <title>Halocaridina rubra genome assembly.</title>
        <authorList>
            <person name="Smith C."/>
        </authorList>
    </citation>
    <scope>NUCLEOTIDE SEQUENCE [LARGE SCALE GENOMIC DNA]</scope>
    <source>
        <strain evidence="15">EP-1</strain>
        <tissue evidence="15">Whole</tissue>
    </source>
</reference>
<dbReference type="NCBIfam" id="NF003820">
    <property type="entry name" value="PRK05414.1"/>
    <property type="match status" value="1"/>
</dbReference>
<dbReference type="GO" id="GO:0006548">
    <property type="term" value="P:L-histidine catabolic process"/>
    <property type="evidence" value="ECO:0007669"/>
    <property type="project" value="TreeGrafter"/>
</dbReference>
<evidence type="ECO:0000256" key="1">
    <source>
        <dbReference type="ARBA" id="ARBA00001911"/>
    </source>
</evidence>
<comment type="catalytic activity">
    <reaction evidence="9">
        <text>4-imidazolone-5-propanoate = trans-urocanate + H2O</text>
        <dbReference type="Rhea" id="RHEA:13101"/>
        <dbReference type="ChEBI" id="CHEBI:15377"/>
        <dbReference type="ChEBI" id="CHEBI:17771"/>
        <dbReference type="ChEBI" id="CHEBI:77893"/>
        <dbReference type="EC" id="4.2.1.49"/>
    </reaction>
</comment>
<evidence type="ECO:0000256" key="4">
    <source>
        <dbReference type="ARBA" id="ARBA00011992"/>
    </source>
</evidence>
<evidence type="ECO:0000313" key="16">
    <source>
        <dbReference type="Proteomes" id="UP001381693"/>
    </source>
</evidence>
<keyword evidence="16" id="KW-1185">Reference proteome</keyword>
<dbReference type="SUPFAM" id="SSF111326">
    <property type="entry name" value="Urocanase"/>
    <property type="match status" value="1"/>
</dbReference>
<comment type="pathway">
    <text evidence="2">Amino-acid degradation; L-histidine degradation into L-glutamate; N-formimidoyl-L-glutamate from L-histidine: step 2/3.</text>
</comment>
<gene>
    <name evidence="15" type="primary">UROC1</name>
    <name evidence="15" type="ORF">SK128_012842</name>
</gene>
<dbReference type="PROSITE" id="PS01233">
    <property type="entry name" value="UROCANASE"/>
    <property type="match status" value="1"/>
</dbReference>
<dbReference type="InterPro" id="IPR055351">
    <property type="entry name" value="Urocanase"/>
</dbReference>
<keyword evidence="7 15" id="KW-0456">Lyase</keyword>
<dbReference type="PANTHER" id="PTHR12216">
    <property type="entry name" value="UROCANATE HYDRATASE"/>
    <property type="match status" value="1"/>
</dbReference>
<dbReference type="InterPro" id="IPR036190">
    <property type="entry name" value="Urocanase_sf"/>
</dbReference>
<comment type="cofactor">
    <cofactor evidence="1">
        <name>NAD(+)</name>
        <dbReference type="ChEBI" id="CHEBI:57540"/>
    </cofactor>
</comment>
<evidence type="ECO:0000256" key="10">
    <source>
        <dbReference type="ARBA" id="ARBA00070010"/>
    </source>
</evidence>
<dbReference type="InterPro" id="IPR035400">
    <property type="entry name" value="Urocanase_N"/>
</dbReference>
<dbReference type="InterPro" id="IPR023636">
    <property type="entry name" value="Urocanase_CS"/>
</dbReference>
<proteinExistence type="inferred from homology"/>
<protein>
    <recommendedName>
        <fullName evidence="10">Urocanate hydratase</fullName>
        <ecNumber evidence="4">4.2.1.49</ecNumber>
    </recommendedName>
    <alternativeName>
        <fullName evidence="8">Imidazolonepropionate hydrolase</fullName>
    </alternativeName>
</protein>
<feature type="domain" description="Urocanase C-terminal" evidence="14">
    <location>
        <begin position="446"/>
        <end position="653"/>
    </location>
</feature>
<dbReference type="Gene3D" id="3.40.50.10730">
    <property type="entry name" value="Urocanase like domains"/>
    <property type="match status" value="1"/>
</dbReference>
<evidence type="ECO:0000313" key="15">
    <source>
        <dbReference type="EMBL" id="KAK7070075.1"/>
    </source>
</evidence>
<name>A0AAN9A2K5_HALRR</name>
<dbReference type="Pfam" id="PF01175">
    <property type="entry name" value="Urocanase"/>
    <property type="match status" value="1"/>
</dbReference>
<dbReference type="Gene3D" id="3.40.1770.10">
    <property type="entry name" value="Urocanase superfamily"/>
    <property type="match status" value="2"/>
</dbReference>
<evidence type="ECO:0000259" key="12">
    <source>
        <dbReference type="Pfam" id="PF01175"/>
    </source>
</evidence>
<feature type="domain" description="Urocanase Rossmann-like" evidence="12">
    <location>
        <begin position="219"/>
        <end position="443"/>
    </location>
</feature>
<evidence type="ECO:0000256" key="2">
    <source>
        <dbReference type="ARBA" id="ARBA00004794"/>
    </source>
</evidence>
<dbReference type="PIRSF" id="PIRSF001423">
    <property type="entry name" value="Urocanate_hydrat"/>
    <property type="match status" value="1"/>
</dbReference>
<evidence type="ECO:0000259" key="13">
    <source>
        <dbReference type="Pfam" id="PF17391"/>
    </source>
</evidence>
<comment type="similarity">
    <text evidence="3">Belongs to the urocanase family.</text>
</comment>
<evidence type="ECO:0000256" key="3">
    <source>
        <dbReference type="ARBA" id="ARBA00007578"/>
    </source>
</evidence>
<dbReference type="InterPro" id="IPR038364">
    <property type="entry name" value="Urocanase_central_sf"/>
</dbReference>
<evidence type="ECO:0000256" key="8">
    <source>
        <dbReference type="ARBA" id="ARBA00031640"/>
    </source>
</evidence>
<dbReference type="GO" id="GO:0016153">
    <property type="term" value="F:urocanate hydratase activity"/>
    <property type="evidence" value="ECO:0007669"/>
    <property type="project" value="UniProtKB-EC"/>
</dbReference>
<dbReference type="AlphaFoldDB" id="A0AAN9A2K5"/>
<evidence type="ECO:0000256" key="7">
    <source>
        <dbReference type="ARBA" id="ARBA00023239"/>
    </source>
</evidence>